<dbReference type="EC" id="1.8.4.11" evidence="6"/>
<dbReference type="OrthoDB" id="4174719at2"/>
<evidence type="ECO:0000256" key="2">
    <source>
        <dbReference type="ARBA" id="ARBA00023268"/>
    </source>
</evidence>
<keyword evidence="1 6" id="KW-0560">Oxidoreductase</keyword>
<evidence type="ECO:0000313" key="8">
    <source>
        <dbReference type="EMBL" id="ACJ75172.1"/>
    </source>
</evidence>
<dbReference type="GO" id="GO:0005737">
    <property type="term" value="C:cytoplasm"/>
    <property type="evidence" value="ECO:0007669"/>
    <property type="project" value="TreeGrafter"/>
</dbReference>
<dbReference type="PANTHER" id="PTHR42799:SF2">
    <property type="entry name" value="MITOCHONDRIAL PEPTIDE METHIONINE SULFOXIDE REDUCTASE"/>
    <property type="match status" value="1"/>
</dbReference>
<dbReference type="HOGENOM" id="CLU_031040_7_1_0"/>
<comment type="similarity">
    <text evidence="6">Belongs to the MsrA Met sulfoxide reductase family.</text>
</comment>
<dbReference type="PROSITE" id="PS51790">
    <property type="entry name" value="MSRB"/>
    <property type="match status" value="1"/>
</dbReference>
<dbReference type="InterPro" id="IPR050162">
    <property type="entry name" value="MsrA_MetSO_reductase"/>
</dbReference>
<evidence type="ECO:0000256" key="4">
    <source>
        <dbReference type="ARBA" id="ARBA00048488"/>
    </source>
</evidence>
<feature type="active site" evidence="6">
    <location>
        <position position="137"/>
    </location>
</feature>
<evidence type="ECO:0000256" key="3">
    <source>
        <dbReference type="ARBA" id="ARBA00047806"/>
    </source>
</evidence>
<dbReference type="GO" id="GO:0008113">
    <property type="term" value="F:peptide-methionine (S)-S-oxide reductase activity"/>
    <property type="evidence" value="ECO:0007669"/>
    <property type="project" value="UniProtKB-UniRule"/>
</dbReference>
<dbReference type="KEGG" id="taf:THA_701"/>
<dbReference type="Proteomes" id="UP000002453">
    <property type="component" value="Chromosome"/>
</dbReference>
<comment type="catalytic activity">
    <reaction evidence="5 6">
        <text>[thioredoxin]-disulfide + L-methionine + H2O = L-methionine (S)-S-oxide + [thioredoxin]-dithiol</text>
        <dbReference type="Rhea" id="RHEA:19993"/>
        <dbReference type="Rhea" id="RHEA-COMP:10698"/>
        <dbReference type="Rhea" id="RHEA-COMP:10700"/>
        <dbReference type="ChEBI" id="CHEBI:15377"/>
        <dbReference type="ChEBI" id="CHEBI:29950"/>
        <dbReference type="ChEBI" id="CHEBI:50058"/>
        <dbReference type="ChEBI" id="CHEBI:57844"/>
        <dbReference type="ChEBI" id="CHEBI:58772"/>
        <dbReference type="EC" id="1.8.4.11"/>
    </reaction>
</comment>
<dbReference type="Pfam" id="PF01625">
    <property type="entry name" value="PMSR"/>
    <property type="match status" value="1"/>
</dbReference>
<organism evidence="8 9">
    <name type="scientific">Thermosipho africanus (strain TCF52B)</name>
    <dbReference type="NCBI Taxonomy" id="484019"/>
    <lineage>
        <taxon>Bacteria</taxon>
        <taxon>Thermotogati</taxon>
        <taxon>Thermotogota</taxon>
        <taxon>Thermotogae</taxon>
        <taxon>Thermotogales</taxon>
        <taxon>Fervidobacteriaceae</taxon>
        <taxon>Thermosipho</taxon>
    </lineage>
</organism>
<dbReference type="SUPFAM" id="SSF51316">
    <property type="entry name" value="Mss4-like"/>
    <property type="match status" value="1"/>
</dbReference>
<keyword evidence="2" id="KW-0511">Multifunctional enzyme</keyword>
<comment type="catalytic activity">
    <reaction evidence="3 6">
        <text>L-methionyl-[protein] + [thioredoxin]-disulfide + H2O = L-methionyl-(S)-S-oxide-[protein] + [thioredoxin]-dithiol</text>
        <dbReference type="Rhea" id="RHEA:14217"/>
        <dbReference type="Rhea" id="RHEA-COMP:10698"/>
        <dbReference type="Rhea" id="RHEA-COMP:10700"/>
        <dbReference type="Rhea" id="RHEA-COMP:12313"/>
        <dbReference type="Rhea" id="RHEA-COMP:12315"/>
        <dbReference type="ChEBI" id="CHEBI:15377"/>
        <dbReference type="ChEBI" id="CHEBI:16044"/>
        <dbReference type="ChEBI" id="CHEBI:29950"/>
        <dbReference type="ChEBI" id="CHEBI:44120"/>
        <dbReference type="ChEBI" id="CHEBI:50058"/>
        <dbReference type="EC" id="1.8.4.11"/>
    </reaction>
</comment>
<dbReference type="PANTHER" id="PTHR42799">
    <property type="entry name" value="MITOCHONDRIAL PEPTIDE METHIONINE SULFOXIDE REDUCTASE"/>
    <property type="match status" value="1"/>
</dbReference>
<evidence type="ECO:0000256" key="6">
    <source>
        <dbReference type="HAMAP-Rule" id="MF_01401"/>
    </source>
</evidence>
<dbReference type="NCBIfam" id="TIGR00401">
    <property type="entry name" value="msrA"/>
    <property type="match status" value="1"/>
</dbReference>
<dbReference type="NCBIfam" id="NF004036">
    <property type="entry name" value="PRK05508.1"/>
    <property type="match status" value="1"/>
</dbReference>
<dbReference type="eggNOG" id="COG0229">
    <property type="taxonomic scope" value="Bacteria"/>
</dbReference>
<protein>
    <recommendedName>
        <fullName evidence="6">Peptide methionine sulfoxide reductase MsrA</fullName>
        <shortName evidence="6">Protein-methionine-S-oxide reductase</shortName>
        <ecNumber evidence="6">1.8.4.11</ecNumber>
    </recommendedName>
    <alternativeName>
        <fullName evidence="6">Peptide-methionine (S)-S-oxide reductase</fullName>
        <shortName evidence="6">Peptide Met(O) reductase</shortName>
    </alternativeName>
</protein>
<dbReference type="NCBIfam" id="NF004042">
    <property type="entry name" value="PRK05550.1"/>
    <property type="match status" value="1"/>
</dbReference>
<evidence type="ECO:0000256" key="5">
    <source>
        <dbReference type="ARBA" id="ARBA00048782"/>
    </source>
</evidence>
<feature type="domain" description="MsrB" evidence="7">
    <location>
        <begin position="2"/>
        <end position="122"/>
    </location>
</feature>
<accession>B7IGF8</accession>
<dbReference type="InterPro" id="IPR002579">
    <property type="entry name" value="Met_Sox_Rdtase_MsrB_dom"/>
</dbReference>
<dbReference type="EMBL" id="CP001185">
    <property type="protein sequence ID" value="ACJ75172.1"/>
    <property type="molecule type" value="Genomic_DNA"/>
</dbReference>
<dbReference type="SUPFAM" id="SSF55068">
    <property type="entry name" value="Peptide methionine sulfoxide reductase"/>
    <property type="match status" value="1"/>
</dbReference>
<evidence type="ECO:0000259" key="7">
    <source>
        <dbReference type="PROSITE" id="PS51790"/>
    </source>
</evidence>
<dbReference type="Gene3D" id="3.30.1060.10">
    <property type="entry name" value="Peptide methionine sulphoxide reductase MsrA"/>
    <property type="match status" value="1"/>
</dbReference>
<dbReference type="GO" id="GO:0033743">
    <property type="term" value="F:peptide-methionine (R)-S-oxide reductase activity"/>
    <property type="evidence" value="ECO:0007669"/>
    <property type="project" value="UniProtKB-EC"/>
</dbReference>
<dbReference type="Gene3D" id="2.170.150.20">
    <property type="entry name" value="Peptide methionine sulfoxide reductase"/>
    <property type="match status" value="1"/>
</dbReference>
<gene>
    <name evidence="6 8" type="primary">msrA</name>
    <name evidence="8" type="ordered locus">THA_701</name>
</gene>
<proteinExistence type="inferred from homology"/>
<dbReference type="NCBIfam" id="TIGR00357">
    <property type="entry name" value="peptide-methionine (R)-S-oxide reductase MsrB"/>
    <property type="match status" value="1"/>
</dbReference>
<name>B7IGF8_THEAB</name>
<comment type="function">
    <text evidence="6">Has an important function as a repair enzyme for proteins that have been inactivated by oxidation. Catalyzes the reversible oxidation-reduction of methionine sulfoxide in proteins to methionine.</text>
</comment>
<dbReference type="HAMAP" id="MF_01401">
    <property type="entry name" value="MsrA"/>
    <property type="match status" value="1"/>
</dbReference>
<evidence type="ECO:0000313" key="9">
    <source>
        <dbReference type="Proteomes" id="UP000002453"/>
    </source>
</evidence>
<dbReference type="InterPro" id="IPR011057">
    <property type="entry name" value="Mss4-like_sf"/>
</dbReference>
<comment type="catalytic activity">
    <reaction evidence="4">
        <text>L-methionyl-[protein] + [thioredoxin]-disulfide + H2O = L-methionyl-(R)-S-oxide-[protein] + [thioredoxin]-dithiol</text>
        <dbReference type="Rhea" id="RHEA:24164"/>
        <dbReference type="Rhea" id="RHEA-COMP:10698"/>
        <dbReference type="Rhea" id="RHEA-COMP:10700"/>
        <dbReference type="Rhea" id="RHEA-COMP:12313"/>
        <dbReference type="Rhea" id="RHEA-COMP:12314"/>
        <dbReference type="ChEBI" id="CHEBI:15377"/>
        <dbReference type="ChEBI" id="CHEBI:16044"/>
        <dbReference type="ChEBI" id="CHEBI:29950"/>
        <dbReference type="ChEBI" id="CHEBI:45764"/>
        <dbReference type="ChEBI" id="CHEBI:50058"/>
        <dbReference type="EC" id="1.8.4.12"/>
    </reaction>
</comment>
<dbReference type="InterPro" id="IPR036509">
    <property type="entry name" value="Met_Sox_Rdtase_MsrA_sf"/>
</dbReference>
<dbReference type="InterPro" id="IPR002569">
    <property type="entry name" value="Met_Sox_Rdtase_MsrA_dom"/>
</dbReference>
<dbReference type="eggNOG" id="COG0225">
    <property type="taxonomic scope" value="Bacteria"/>
</dbReference>
<dbReference type="AlphaFoldDB" id="B7IGF8"/>
<keyword evidence="9" id="KW-1185">Reference proteome</keyword>
<evidence type="ECO:0000256" key="1">
    <source>
        <dbReference type="ARBA" id="ARBA00023002"/>
    </source>
</evidence>
<dbReference type="GO" id="GO:0033744">
    <property type="term" value="F:L-methionine:thioredoxin-disulfide S-oxidoreductase activity"/>
    <property type="evidence" value="ECO:0007669"/>
    <property type="project" value="RHEA"/>
</dbReference>
<dbReference type="STRING" id="484019.THA_701"/>
<reference evidence="8 9" key="1">
    <citation type="journal article" date="2009" name="J. Bacteriol.">
        <title>The genome of Thermosipho africanus TCF52B: lateral genetic connections to the Firmicutes and Archaea.</title>
        <authorList>
            <person name="Nesboe C.L."/>
            <person name="Bapteste E."/>
            <person name="Curtis B."/>
            <person name="Dahle H."/>
            <person name="Lopez P."/>
            <person name="Macleod D."/>
            <person name="Dlutek M."/>
            <person name="Bowman S."/>
            <person name="Zhaxybayeva O."/>
            <person name="Birkeland N.-K."/>
            <person name="Doolittle W.F."/>
        </authorList>
    </citation>
    <scope>NUCLEOTIDE SEQUENCE [LARGE SCALE GENOMIC DNA]</scope>
    <source>
        <strain evidence="8 9">TCF52B</strain>
    </source>
</reference>
<sequence>MAKKINKNLSEFEKFVLFEKGTERPFSGKFEDHFEKGIYVCKNCGIPLYNSSSKFNSGCGWPAFDDEIPGAIKKQVDRDGIREEIVCSYCGAHLGHVFYGEGFTEKNVRHCVNSVSLDFVPEGEKPLIDRIFFAGGCFWGVEYLFRKLDGVVDTRVGYMGGRRKNPTYEQVCTGVTGHLETVEVIFDPKKLDEETLIKYFFEIHDFTQENGQGPDIGEQYKSAIFYTNDLQKKISEKLIQALKKKYDVVTQLKKASDFWVAEDYHQQYYEKTGKTPYCHVRFKLLKTWDGII</sequence>
<dbReference type="Pfam" id="PF01641">
    <property type="entry name" value="SelR"/>
    <property type="match status" value="1"/>
</dbReference>
<dbReference type="RefSeq" id="WP_012579738.1">
    <property type="nucleotide sequence ID" value="NC_011653.1"/>
</dbReference>
<dbReference type="GO" id="GO:0034599">
    <property type="term" value="P:cellular response to oxidative stress"/>
    <property type="evidence" value="ECO:0007669"/>
    <property type="project" value="TreeGrafter"/>
</dbReference>